<name>A0A512IGI9_9MICC</name>
<protein>
    <submittedName>
        <fullName evidence="2">Uncharacterized protein</fullName>
    </submittedName>
</protein>
<feature type="region of interest" description="Disordered" evidence="1">
    <location>
        <begin position="1"/>
        <end position="51"/>
    </location>
</feature>
<proteinExistence type="predicted"/>
<dbReference type="AlphaFoldDB" id="A0A512IGI9"/>
<evidence type="ECO:0000313" key="2">
    <source>
        <dbReference type="EMBL" id="GEO96825.1"/>
    </source>
</evidence>
<dbReference type="RefSeq" id="WP_157093459.1">
    <property type="nucleotide sequence ID" value="NZ_BJZS01000099.1"/>
</dbReference>
<keyword evidence="3" id="KW-1185">Reference proteome</keyword>
<dbReference type="Proteomes" id="UP000321103">
    <property type="component" value="Unassembled WGS sequence"/>
</dbReference>
<accession>A0A512IGI9</accession>
<dbReference type="EMBL" id="BJZS01000099">
    <property type="protein sequence ID" value="GEO96825.1"/>
    <property type="molecule type" value="Genomic_DNA"/>
</dbReference>
<evidence type="ECO:0000256" key="1">
    <source>
        <dbReference type="SAM" id="MobiDB-lite"/>
    </source>
</evidence>
<gene>
    <name evidence="2" type="ORF">KTU01_29480</name>
</gene>
<reference evidence="2 3" key="1">
    <citation type="submission" date="2019-07" db="EMBL/GenBank/DDBJ databases">
        <title>Whole genome shotgun sequence of Kocuria turfanensis NBRC 107627.</title>
        <authorList>
            <person name="Hosoyama A."/>
            <person name="Uohara A."/>
            <person name="Ohji S."/>
            <person name="Ichikawa N."/>
        </authorList>
    </citation>
    <scope>NUCLEOTIDE SEQUENCE [LARGE SCALE GENOMIC DNA]</scope>
    <source>
        <strain evidence="2 3">NBRC 107627</strain>
    </source>
</reference>
<evidence type="ECO:0000313" key="3">
    <source>
        <dbReference type="Proteomes" id="UP000321103"/>
    </source>
</evidence>
<organism evidence="2 3">
    <name type="scientific">Kocuria turfanensis</name>
    <dbReference type="NCBI Taxonomy" id="388357"/>
    <lineage>
        <taxon>Bacteria</taxon>
        <taxon>Bacillati</taxon>
        <taxon>Actinomycetota</taxon>
        <taxon>Actinomycetes</taxon>
        <taxon>Micrococcales</taxon>
        <taxon>Micrococcaceae</taxon>
        <taxon>Kocuria</taxon>
    </lineage>
</organism>
<comment type="caution">
    <text evidence="2">The sequence shown here is derived from an EMBL/GenBank/DDBJ whole genome shotgun (WGS) entry which is preliminary data.</text>
</comment>
<sequence>MTQTPDPAENKPSQAEGDVPEDQDVESAVDPAGNKPSQAEGEAPVDPPGDD</sequence>
<feature type="compositionally biased region" description="Acidic residues" evidence="1">
    <location>
        <begin position="18"/>
        <end position="27"/>
    </location>
</feature>